<name>A0A0E3BJ56_9BURK</name>
<keyword evidence="1" id="KW-0472">Membrane</keyword>
<dbReference type="Proteomes" id="UP000029567">
    <property type="component" value="Unassembled WGS sequence"/>
</dbReference>
<keyword evidence="1" id="KW-1133">Transmembrane helix</keyword>
<dbReference type="AlphaFoldDB" id="A0A0E3BJ56"/>
<evidence type="ECO:0000313" key="4">
    <source>
        <dbReference type="Proteomes" id="UP000029567"/>
    </source>
</evidence>
<protein>
    <recommendedName>
        <fullName evidence="5">Methyltransferase</fullName>
    </recommendedName>
</protein>
<feature type="transmembrane region" description="Helical" evidence="1">
    <location>
        <begin position="39"/>
        <end position="62"/>
    </location>
</feature>
<dbReference type="Pfam" id="PF05356">
    <property type="entry name" value="Phage_Coat_B"/>
    <property type="match status" value="1"/>
</dbReference>
<keyword evidence="2" id="KW-0732">Signal</keyword>
<evidence type="ECO:0000256" key="1">
    <source>
        <dbReference type="SAM" id="Phobius"/>
    </source>
</evidence>
<proteinExistence type="predicted"/>
<dbReference type="RefSeq" id="WP_034378866.1">
    <property type="nucleotide sequence ID" value="NZ_AWTN01000084.1"/>
</dbReference>
<gene>
    <name evidence="3" type="ORF">P245_10280</name>
</gene>
<evidence type="ECO:0008006" key="5">
    <source>
        <dbReference type="Google" id="ProtNLM"/>
    </source>
</evidence>
<accession>A0A0E3BJ56</accession>
<keyword evidence="1" id="KW-0812">Transmembrane</keyword>
<evidence type="ECO:0000256" key="2">
    <source>
        <dbReference type="SAM" id="SignalP"/>
    </source>
</evidence>
<reference evidence="3 4" key="1">
    <citation type="submission" date="2013-09" db="EMBL/GenBank/DDBJ databases">
        <title>High correlation between genotypes and phenotypes of environmental bacteria Comamonas testosteroni strains.</title>
        <authorList>
            <person name="Liu L."/>
            <person name="Zhu W."/>
            <person name="Xia X."/>
            <person name="Xu B."/>
            <person name="Luo M."/>
            <person name="Wang G."/>
        </authorList>
    </citation>
    <scope>NUCLEOTIDE SEQUENCE [LARGE SCALE GENOMIC DNA]</scope>
    <source>
        <strain evidence="3 4">JL14</strain>
    </source>
</reference>
<dbReference type="EMBL" id="AWTN01000084">
    <property type="protein sequence ID" value="KGG93513.1"/>
    <property type="molecule type" value="Genomic_DNA"/>
</dbReference>
<feature type="signal peptide" evidence="2">
    <location>
        <begin position="1"/>
        <end position="23"/>
    </location>
</feature>
<organism evidence="3 4">
    <name type="scientific">Comamonas thiooxydans</name>
    <dbReference type="NCBI Taxonomy" id="363952"/>
    <lineage>
        <taxon>Bacteria</taxon>
        <taxon>Pseudomonadati</taxon>
        <taxon>Pseudomonadota</taxon>
        <taxon>Betaproteobacteria</taxon>
        <taxon>Burkholderiales</taxon>
        <taxon>Comamonadaceae</taxon>
        <taxon>Comamonas</taxon>
    </lineage>
</organism>
<comment type="caution">
    <text evidence="3">The sequence shown here is derived from an EMBL/GenBank/DDBJ whole genome shotgun (WGS) entry which is preliminary data.</text>
</comment>
<dbReference type="InterPro" id="IPR008020">
    <property type="entry name" value="G8P"/>
</dbReference>
<evidence type="ECO:0000313" key="3">
    <source>
        <dbReference type="EMBL" id="KGG93513.1"/>
    </source>
</evidence>
<dbReference type="SUPFAM" id="SSF57987">
    <property type="entry name" value="Inovirus (filamentous phage) major coat protein"/>
    <property type="match status" value="1"/>
</dbReference>
<sequence length="68" mass="6856">MSKKIKLALAAIPAFAFATASHAAAIDVGAVVTEVEAQTGPIGLIGSAILLVIVAIAAFGWVRRALRG</sequence>
<feature type="chain" id="PRO_5002409018" description="Methyltransferase" evidence="2">
    <location>
        <begin position="24"/>
        <end position="68"/>
    </location>
</feature>